<evidence type="ECO:0000256" key="1">
    <source>
        <dbReference type="SAM" id="SignalP"/>
    </source>
</evidence>
<feature type="chain" id="PRO_5011772019" description="DUF4124 domain-containing protein" evidence="1">
    <location>
        <begin position="25"/>
        <end position="141"/>
    </location>
</feature>
<protein>
    <recommendedName>
        <fullName evidence="4">DUF4124 domain-containing protein</fullName>
    </recommendedName>
</protein>
<dbReference type="OrthoDB" id="8909104at2"/>
<feature type="signal peptide" evidence="1">
    <location>
        <begin position="1"/>
        <end position="24"/>
    </location>
</feature>
<dbReference type="Proteomes" id="UP000199531">
    <property type="component" value="Unassembled WGS sequence"/>
</dbReference>
<dbReference type="STRING" id="1121117.SAMN02745977_01244"/>
<dbReference type="EMBL" id="FOCW01000001">
    <property type="protein sequence ID" value="SEN37006.1"/>
    <property type="molecule type" value="Genomic_DNA"/>
</dbReference>
<proteinExistence type="predicted"/>
<keyword evidence="3" id="KW-1185">Reference proteome</keyword>
<reference evidence="2 3" key="1">
    <citation type="submission" date="2016-10" db="EMBL/GenBank/DDBJ databases">
        <authorList>
            <person name="de Groot N.N."/>
        </authorList>
    </citation>
    <scope>NUCLEOTIDE SEQUENCE [LARGE SCALE GENOMIC DNA]</scope>
    <source>
        <strain evidence="2 3">DSM 15123</strain>
    </source>
</reference>
<dbReference type="RefSeq" id="WP_091815128.1">
    <property type="nucleotide sequence ID" value="NZ_FOCW01000001.1"/>
</dbReference>
<name>A0A1H8FZ50_9BURK</name>
<sequence length="141" mass="15033">MSIKRLQLITILLAGSSAATPLLAGPWEDPISLDRPVHYLKLPNYATQKSTPLQKADGMPASLRAKVARYQAKAKSAMNGDGTIYTEKDVISKSSGNALHRTCVQEVASNTYATTPGAPVAKKGQGDQIVVLRGDVINICK</sequence>
<organism evidence="2 3">
    <name type="scientific">Brachymonas denitrificans DSM 15123</name>
    <dbReference type="NCBI Taxonomy" id="1121117"/>
    <lineage>
        <taxon>Bacteria</taxon>
        <taxon>Pseudomonadati</taxon>
        <taxon>Pseudomonadota</taxon>
        <taxon>Betaproteobacteria</taxon>
        <taxon>Burkholderiales</taxon>
        <taxon>Comamonadaceae</taxon>
        <taxon>Brachymonas</taxon>
    </lineage>
</organism>
<gene>
    <name evidence="2" type="ORF">SAMN02745977_01244</name>
</gene>
<accession>A0A1H8FZ50</accession>
<evidence type="ECO:0000313" key="3">
    <source>
        <dbReference type="Proteomes" id="UP000199531"/>
    </source>
</evidence>
<dbReference type="AlphaFoldDB" id="A0A1H8FZ50"/>
<evidence type="ECO:0000313" key="2">
    <source>
        <dbReference type="EMBL" id="SEN37006.1"/>
    </source>
</evidence>
<evidence type="ECO:0008006" key="4">
    <source>
        <dbReference type="Google" id="ProtNLM"/>
    </source>
</evidence>
<keyword evidence="1" id="KW-0732">Signal</keyword>